<dbReference type="PANTHER" id="PTHR31875:SF6">
    <property type="entry name" value="PROTEIN DEHYDRATION-INDUCED 19"/>
    <property type="match status" value="1"/>
</dbReference>
<evidence type="ECO:0000313" key="3">
    <source>
        <dbReference type="Proteomes" id="UP000824469"/>
    </source>
</evidence>
<feature type="non-terminal residue" evidence="2">
    <location>
        <position position="1"/>
    </location>
</feature>
<accession>A0AA38L456</accession>
<dbReference type="EMBL" id="JAHRHJ020000006">
    <property type="protein sequence ID" value="KAH9313189.1"/>
    <property type="molecule type" value="Genomic_DNA"/>
</dbReference>
<sequence length="68" mass="7797">QYFCMDDLEGEEDTRLDFLCPFCYLDFDIASLCCHVEDEHCYETTNVACPVCTTNIGSDIVGHITRQH</sequence>
<dbReference type="AlphaFoldDB" id="A0AA38L456"/>
<evidence type="ECO:0000259" key="1">
    <source>
        <dbReference type="Pfam" id="PF05605"/>
    </source>
</evidence>
<reference evidence="2 3" key="1">
    <citation type="journal article" date="2021" name="Nat. Plants">
        <title>The Taxus genome provides insights into paclitaxel biosynthesis.</title>
        <authorList>
            <person name="Xiong X."/>
            <person name="Gou J."/>
            <person name="Liao Q."/>
            <person name="Li Y."/>
            <person name="Zhou Q."/>
            <person name="Bi G."/>
            <person name="Li C."/>
            <person name="Du R."/>
            <person name="Wang X."/>
            <person name="Sun T."/>
            <person name="Guo L."/>
            <person name="Liang H."/>
            <person name="Lu P."/>
            <person name="Wu Y."/>
            <person name="Zhang Z."/>
            <person name="Ro D.K."/>
            <person name="Shang Y."/>
            <person name="Huang S."/>
            <person name="Yan J."/>
        </authorList>
    </citation>
    <scope>NUCLEOTIDE SEQUENCE [LARGE SCALE GENOMIC DNA]</scope>
    <source>
        <strain evidence="2">Ta-2019</strain>
    </source>
</reference>
<evidence type="ECO:0000313" key="2">
    <source>
        <dbReference type="EMBL" id="KAH9313189.1"/>
    </source>
</evidence>
<feature type="domain" description="Di19 zinc-binding" evidence="1">
    <location>
        <begin position="17"/>
        <end position="68"/>
    </location>
</feature>
<dbReference type="Proteomes" id="UP000824469">
    <property type="component" value="Unassembled WGS sequence"/>
</dbReference>
<protein>
    <recommendedName>
        <fullName evidence="1">Di19 zinc-binding domain-containing protein</fullName>
    </recommendedName>
</protein>
<name>A0AA38L456_TAXCH</name>
<keyword evidence="3" id="KW-1185">Reference proteome</keyword>
<feature type="non-terminal residue" evidence="2">
    <location>
        <position position="68"/>
    </location>
</feature>
<dbReference type="InterPro" id="IPR008598">
    <property type="entry name" value="Di19_Zn-bd"/>
</dbReference>
<comment type="caution">
    <text evidence="2">The sequence shown here is derived from an EMBL/GenBank/DDBJ whole genome shotgun (WGS) entry which is preliminary data.</text>
</comment>
<organism evidence="2 3">
    <name type="scientific">Taxus chinensis</name>
    <name type="common">Chinese yew</name>
    <name type="synonym">Taxus wallichiana var. chinensis</name>
    <dbReference type="NCBI Taxonomy" id="29808"/>
    <lineage>
        <taxon>Eukaryota</taxon>
        <taxon>Viridiplantae</taxon>
        <taxon>Streptophyta</taxon>
        <taxon>Embryophyta</taxon>
        <taxon>Tracheophyta</taxon>
        <taxon>Spermatophyta</taxon>
        <taxon>Pinopsida</taxon>
        <taxon>Pinidae</taxon>
        <taxon>Conifers II</taxon>
        <taxon>Cupressales</taxon>
        <taxon>Taxaceae</taxon>
        <taxon>Taxus</taxon>
    </lineage>
</organism>
<dbReference type="PANTHER" id="PTHR31875">
    <property type="entry name" value="PROTEIN DEHYDRATION-INDUCED 19"/>
    <property type="match status" value="1"/>
</dbReference>
<gene>
    <name evidence="2" type="ORF">KI387_028224</name>
</gene>
<dbReference type="InterPro" id="IPR033347">
    <property type="entry name" value="Di19"/>
</dbReference>
<proteinExistence type="predicted"/>
<dbReference type="Pfam" id="PF05605">
    <property type="entry name" value="zf-Di19"/>
    <property type="match status" value="1"/>
</dbReference>
<dbReference type="OMA" id="CHIHEEH"/>